<dbReference type="Proteomes" id="UP000766486">
    <property type="component" value="Unassembled WGS sequence"/>
</dbReference>
<evidence type="ECO:0000313" key="3">
    <source>
        <dbReference type="Proteomes" id="UP000766486"/>
    </source>
</evidence>
<proteinExistence type="predicted"/>
<feature type="chain" id="PRO_5045936728" evidence="1">
    <location>
        <begin position="20"/>
        <end position="59"/>
    </location>
</feature>
<comment type="caution">
    <text evidence="2">The sequence shown here is derived from an EMBL/GenBank/DDBJ whole genome shotgun (WGS) entry which is preliminary data.</text>
</comment>
<accession>A0ABY6V3W4</accession>
<keyword evidence="3" id="KW-1185">Reference proteome</keyword>
<evidence type="ECO:0000256" key="1">
    <source>
        <dbReference type="SAM" id="SignalP"/>
    </source>
</evidence>
<evidence type="ECO:0000313" key="2">
    <source>
        <dbReference type="EMBL" id="VUC37175.1"/>
    </source>
</evidence>
<feature type="signal peptide" evidence="1">
    <location>
        <begin position="1"/>
        <end position="19"/>
    </location>
</feature>
<gene>
    <name evidence="2" type="ORF">CLO192961_LOCUS462941</name>
</gene>
<dbReference type="EMBL" id="CABFNS010000936">
    <property type="protein sequence ID" value="VUC37175.1"/>
    <property type="molecule type" value="Genomic_DNA"/>
</dbReference>
<keyword evidence="1" id="KW-0732">Signal</keyword>
<protein>
    <submittedName>
        <fullName evidence="2">Uncharacterized protein</fullName>
    </submittedName>
</protein>
<organism evidence="2 3">
    <name type="scientific">Bionectria ochroleuca</name>
    <name type="common">Gliocladium roseum</name>
    <dbReference type="NCBI Taxonomy" id="29856"/>
    <lineage>
        <taxon>Eukaryota</taxon>
        <taxon>Fungi</taxon>
        <taxon>Dikarya</taxon>
        <taxon>Ascomycota</taxon>
        <taxon>Pezizomycotina</taxon>
        <taxon>Sordariomycetes</taxon>
        <taxon>Hypocreomycetidae</taxon>
        <taxon>Hypocreales</taxon>
        <taxon>Bionectriaceae</taxon>
        <taxon>Clonostachys</taxon>
    </lineage>
</organism>
<sequence length="59" mass="6213">MKVQAFIIGAFAALTIAAAVPEQDNANAILQRSSESANKYCGSKDERCSADDQCCSEGN</sequence>
<name>A0ABY6V3W4_BIOOC</name>
<reference evidence="2 3" key="1">
    <citation type="submission" date="2019-06" db="EMBL/GenBank/DDBJ databases">
        <authorList>
            <person name="Broberg M."/>
        </authorList>
    </citation>
    <scope>NUCLEOTIDE SEQUENCE [LARGE SCALE GENOMIC DNA]</scope>
</reference>